<evidence type="ECO:0000256" key="2">
    <source>
        <dbReference type="ARBA" id="ARBA00022448"/>
    </source>
</evidence>
<dbReference type="Pfam" id="PF00593">
    <property type="entry name" value="TonB_dep_Rec_b-barrel"/>
    <property type="match status" value="1"/>
</dbReference>
<dbReference type="GO" id="GO:0009279">
    <property type="term" value="C:cell outer membrane"/>
    <property type="evidence" value="ECO:0007669"/>
    <property type="project" value="UniProtKB-SubCell"/>
</dbReference>
<proteinExistence type="inferred from homology"/>
<evidence type="ECO:0000256" key="6">
    <source>
        <dbReference type="ARBA" id="ARBA00023065"/>
    </source>
</evidence>
<feature type="domain" description="TonB-dependent receptor plug" evidence="14">
    <location>
        <begin position="58"/>
        <end position="168"/>
    </location>
</feature>
<dbReference type="EMBL" id="JAAQTL010000001">
    <property type="protein sequence ID" value="NID16449.1"/>
    <property type="molecule type" value="Genomic_DNA"/>
</dbReference>
<organism evidence="15 16">
    <name type="scientific">Luteibacter yeojuensis</name>
    <dbReference type="NCBI Taxonomy" id="345309"/>
    <lineage>
        <taxon>Bacteria</taxon>
        <taxon>Pseudomonadati</taxon>
        <taxon>Pseudomonadota</taxon>
        <taxon>Gammaproteobacteria</taxon>
        <taxon>Lysobacterales</taxon>
        <taxon>Rhodanobacteraceae</taxon>
        <taxon>Luteibacter</taxon>
    </lineage>
</organism>
<keyword evidence="8 10" id="KW-0472">Membrane</keyword>
<dbReference type="Proteomes" id="UP000518878">
    <property type="component" value="Unassembled WGS sequence"/>
</dbReference>
<name>A0A7X5QVZ1_9GAMM</name>
<evidence type="ECO:0000259" key="14">
    <source>
        <dbReference type="Pfam" id="PF07715"/>
    </source>
</evidence>
<dbReference type="RefSeq" id="WP_166700084.1">
    <property type="nucleotide sequence ID" value="NZ_JAAQTL010000001.1"/>
</dbReference>
<keyword evidence="16" id="KW-1185">Reference proteome</keyword>
<evidence type="ECO:0000313" key="16">
    <source>
        <dbReference type="Proteomes" id="UP000518878"/>
    </source>
</evidence>
<dbReference type="PROSITE" id="PS52016">
    <property type="entry name" value="TONB_DEPENDENT_REC_3"/>
    <property type="match status" value="1"/>
</dbReference>
<reference evidence="15 16" key="1">
    <citation type="journal article" date="2006" name="Int. J. Syst. Evol. Microbiol.">
        <title>Dyella yeojuensis sp. nov., isolated from greenhouse soil in Korea.</title>
        <authorList>
            <person name="Kim B.Y."/>
            <person name="Weon H.Y."/>
            <person name="Lee K.H."/>
            <person name="Seok S.J."/>
            <person name="Kwon S.W."/>
            <person name="Go S.J."/>
            <person name="Stackebrandt E."/>
        </authorList>
    </citation>
    <scope>NUCLEOTIDE SEQUENCE [LARGE SCALE GENOMIC DNA]</scope>
    <source>
        <strain evidence="15 16">DSM 17673</strain>
    </source>
</reference>
<dbReference type="GO" id="GO:0044718">
    <property type="term" value="P:siderophore transmembrane transport"/>
    <property type="evidence" value="ECO:0007669"/>
    <property type="project" value="TreeGrafter"/>
</dbReference>
<evidence type="ECO:0000256" key="1">
    <source>
        <dbReference type="ARBA" id="ARBA00004571"/>
    </source>
</evidence>
<evidence type="ECO:0000256" key="4">
    <source>
        <dbReference type="ARBA" id="ARBA00022692"/>
    </source>
</evidence>
<dbReference type="Pfam" id="PF07715">
    <property type="entry name" value="Plug"/>
    <property type="match status" value="1"/>
</dbReference>
<evidence type="ECO:0000256" key="8">
    <source>
        <dbReference type="ARBA" id="ARBA00023136"/>
    </source>
</evidence>
<evidence type="ECO:0000256" key="3">
    <source>
        <dbReference type="ARBA" id="ARBA00022452"/>
    </source>
</evidence>
<evidence type="ECO:0000256" key="7">
    <source>
        <dbReference type="ARBA" id="ARBA00023077"/>
    </source>
</evidence>
<dbReference type="Gene3D" id="2.40.170.20">
    <property type="entry name" value="TonB-dependent receptor, beta-barrel domain"/>
    <property type="match status" value="1"/>
</dbReference>
<dbReference type="InterPro" id="IPR012910">
    <property type="entry name" value="Plug_dom"/>
</dbReference>
<evidence type="ECO:0000259" key="13">
    <source>
        <dbReference type="Pfam" id="PF00593"/>
    </source>
</evidence>
<dbReference type="CDD" id="cd01347">
    <property type="entry name" value="ligand_gated_channel"/>
    <property type="match status" value="1"/>
</dbReference>
<accession>A0A7X5QVZ1</accession>
<feature type="chain" id="PRO_5031166128" evidence="12">
    <location>
        <begin position="29"/>
        <end position="765"/>
    </location>
</feature>
<keyword evidence="3 10" id="KW-1134">Transmembrane beta strand</keyword>
<evidence type="ECO:0000256" key="11">
    <source>
        <dbReference type="RuleBase" id="RU003357"/>
    </source>
</evidence>
<evidence type="ECO:0000256" key="5">
    <source>
        <dbReference type="ARBA" id="ARBA00022729"/>
    </source>
</evidence>
<keyword evidence="15" id="KW-0675">Receptor</keyword>
<dbReference type="InterPro" id="IPR037066">
    <property type="entry name" value="Plug_dom_sf"/>
</dbReference>
<keyword evidence="5 12" id="KW-0732">Signal</keyword>
<evidence type="ECO:0000313" key="15">
    <source>
        <dbReference type="EMBL" id="NID16449.1"/>
    </source>
</evidence>
<dbReference type="Gene3D" id="2.170.130.10">
    <property type="entry name" value="TonB-dependent receptor, plug domain"/>
    <property type="match status" value="1"/>
</dbReference>
<comment type="subcellular location">
    <subcellularLocation>
        <location evidence="1 10">Cell outer membrane</location>
        <topology evidence="1 10">Multi-pass membrane protein</topology>
    </subcellularLocation>
</comment>
<keyword evidence="2 10" id="KW-0813">Transport</keyword>
<dbReference type="PANTHER" id="PTHR30069">
    <property type="entry name" value="TONB-DEPENDENT OUTER MEMBRANE RECEPTOR"/>
    <property type="match status" value="1"/>
</dbReference>
<dbReference type="InterPro" id="IPR000531">
    <property type="entry name" value="Beta-barrel_TonB"/>
</dbReference>
<dbReference type="AlphaFoldDB" id="A0A7X5QVZ1"/>
<comment type="similarity">
    <text evidence="10 11">Belongs to the TonB-dependent receptor family.</text>
</comment>
<dbReference type="InterPro" id="IPR039426">
    <property type="entry name" value="TonB-dep_rcpt-like"/>
</dbReference>
<feature type="signal peptide" evidence="12">
    <location>
        <begin position="1"/>
        <end position="28"/>
    </location>
</feature>
<gene>
    <name evidence="15" type="ORF">HBF32_13345</name>
</gene>
<dbReference type="GO" id="GO:0015344">
    <property type="term" value="F:siderophore uptake transmembrane transporter activity"/>
    <property type="evidence" value="ECO:0007669"/>
    <property type="project" value="TreeGrafter"/>
</dbReference>
<sequence>MFLPTFHGRALARAIACAVGSASMAAHAADAPDDPQRATTLHEVRVSAARTATSVDPDMPAVVETVSAARLDRLNIVDTADALKYLPAFGIRKRFAGDENATFSVRGTSNQQSARGLVYLDGLLLSNLLGNNWANPPRWSMAFPRNLARVEVIYGAYSALYPGNAIGATVLMTTRMPETLEVTGEAQVFTQHVDTHGVDRDFGGSRQAATIGDRSGRFAFLVGISHLQSNGQPLVYATQNLSTHPATSNPVTGAVADTGANGRPREIVGINSEGQEATRQDEAHVRLTYDVTRDLTGALTAGYWKQDLSHRTDTFLRDAQGRPVWSGPVAIDGRQYTLPANYFAPGTRQSRNYLYGLSLGTHRETGWNVEGEVSYFDMDRNRDRVASAVTYDGAGLLTAGDGSRWRTLDVRASHTPDSLAPGTHTVSFGYHVDGYRLDNATHALDAWRNGRGGPLVAANGGSTQTQAVYLQDAWQLAERWRLTLGARYEQWRAFGGFRSTATAGVGYTERKESHTSPKVSLAWSASDSVLLRLSGARAYRFPTVNELFQGTFDGISLVNNDPSLKPENDLSRELSAEWYRENGVARFTVYRSDTRNTLFSQTDTTVFPNITSVQNVGLVRTRGAEASYDAHDALRQGLDLTANVAYTQATTVRNPRNPASEGKQFYRIPRWRANLVATWRATERLALTLAGRYSGRQYNTLDHSDVHPDTFGGASDFLTFDAKVSWKASDRIDLGVGVDNLTDRRYYVYYPYPSRTWLAEARFHL</sequence>
<feature type="domain" description="TonB-dependent receptor-like beta-barrel" evidence="13">
    <location>
        <begin position="306"/>
        <end position="741"/>
    </location>
</feature>
<evidence type="ECO:0000256" key="9">
    <source>
        <dbReference type="ARBA" id="ARBA00023237"/>
    </source>
</evidence>
<keyword evidence="7 11" id="KW-0798">TonB box</keyword>
<dbReference type="SUPFAM" id="SSF56935">
    <property type="entry name" value="Porins"/>
    <property type="match status" value="1"/>
</dbReference>
<evidence type="ECO:0000256" key="10">
    <source>
        <dbReference type="PROSITE-ProRule" id="PRU01360"/>
    </source>
</evidence>
<keyword evidence="9 10" id="KW-0998">Cell outer membrane</keyword>
<keyword evidence="4 10" id="KW-0812">Transmembrane</keyword>
<dbReference type="PANTHER" id="PTHR30069:SF53">
    <property type="entry name" value="COLICIN I RECEPTOR-RELATED"/>
    <property type="match status" value="1"/>
</dbReference>
<evidence type="ECO:0000256" key="12">
    <source>
        <dbReference type="SAM" id="SignalP"/>
    </source>
</evidence>
<keyword evidence="6" id="KW-0406">Ion transport</keyword>
<comment type="caution">
    <text evidence="15">The sequence shown here is derived from an EMBL/GenBank/DDBJ whole genome shotgun (WGS) entry which is preliminary data.</text>
</comment>
<dbReference type="InterPro" id="IPR036942">
    <property type="entry name" value="Beta-barrel_TonB_sf"/>
</dbReference>
<protein>
    <submittedName>
        <fullName evidence="15">TonB-dependent receptor</fullName>
    </submittedName>
</protein>